<protein>
    <submittedName>
        <fullName evidence="1">Uncharacterized protein</fullName>
    </submittedName>
</protein>
<evidence type="ECO:0000313" key="1">
    <source>
        <dbReference type="EMBL" id="DAD87860.1"/>
    </source>
</evidence>
<proteinExistence type="predicted"/>
<organism evidence="1">
    <name type="scientific">Siphoviridae sp. ct43U4</name>
    <dbReference type="NCBI Taxonomy" id="2826285"/>
    <lineage>
        <taxon>Viruses</taxon>
        <taxon>Duplodnaviria</taxon>
        <taxon>Heunggongvirae</taxon>
        <taxon>Uroviricota</taxon>
        <taxon>Caudoviricetes</taxon>
    </lineage>
</organism>
<dbReference type="EMBL" id="BK015029">
    <property type="protein sequence ID" value="DAD87860.1"/>
    <property type="molecule type" value="Genomic_DNA"/>
</dbReference>
<accession>A0A8S5N086</accession>
<name>A0A8S5N086_9CAUD</name>
<reference evidence="1" key="1">
    <citation type="journal article" date="2021" name="Proc. Natl. Acad. Sci. U.S.A.">
        <title>A Catalog of Tens of Thousands of Viruses from Human Metagenomes Reveals Hidden Associations with Chronic Diseases.</title>
        <authorList>
            <person name="Tisza M.J."/>
            <person name="Buck C.B."/>
        </authorList>
    </citation>
    <scope>NUCLEOTIDE SEQUENCE</scope>
    <source>
        <strain evidence="1">Ct43U4</strain>
    </source>
</reference>
<sequence>MSKFAEITDEIARRLGIMDNDLEDYENYIEIREKLDNDKSKVIWEHSENAGDTADLDYEDELYWVSMQLEKYEKETGKTVEIVEKKNWAWIVEIDSKTCLVLWTWRDDRI</sequence>